<dbReference type="AlphaFoldDB" id="A0A8H5HT14"/>
<evidence type="ECO:0000256" key="1">
    <source>
        <dbReference type="SAM" id="MobiDB-lite"/>
    </source>
</evidence>
<dbReference type="EMBL" id="JAACJN010000025">
    <property type="protein sequence ID" value="KAF5388963.1"/>
    <property type="molecule type" value="Genomic_DNA"/>
</dbReference>
<evidence type="ECO:0000313" key="3">
    <source>
        <dbReference type="Proteomes" id="UP000518752"/>
    </source>
</evidence>
<protein>
    <recommendedName>
        <fullName evidence="4">BTB domain-containing protein</fullName>
    </recommendedName>
</protein>
<dbReference type="Proteomes" id="UP000518752">
    <property type="component" value="Unassembled WGS sequence"/>
</dbReference>
<dbReference type="OrthoDB" id="2857353at2759"/>
<evidence type="ECO:0008006" key="4">
    <source>
        <dbReference type="Google" id="ProtNLM"/>
    </source>
</evidence>
<name>A0A8H5HT14_9AGAR</name>
<sequence length="243" mass="26488">MEPLDWDLTFQRFAYETGTRFHPAREHPQMPTPPIENDHGPPVHDDPPTEVVVLVKSGSNANLNRDAPDLLLLSSDSVRFYVHSAILLAASDNGFQSLILTSAQRTAPKLPDPDAAILVPESPYVPPLDLLSEVVNRLSLYGLQAHSLIRPGTPFYALLFSHTPFAPMNVYILAASNKLHQLAVTASSHLVSFPLSAITDAMAEAMGSMYLQKLFFLQLERSAALKKEAAARAPEVTSGLGIL</sequence>
<reference evidence="2 3" key="1">
    <citation type="journal article" date="2020" name="ISME J.">
        <title>Uncovering the hidden diversity of litter-decomposition mechanisms in mushroom-forming fungi.</title>
        <authorList>
            <person name="Floudas D."/>
            <person name="Bentzer J."/>
            <person name="Ahren D."/>
            <person name="Johansson T."/>
            <person name="Persson P."/>
            <person name="Tunlid A."/>
        </authorList>
    </citation>
    <scope>NUCLEOTIDE SEQUENCE [LARGE SCALE GENOMIC DNA]</scope>
    <source>
        <strain evidence="2 3">CBS 406.79</strain>
    </source>
</reference>
<evidence type="ECO:0000313" key="2">
    <source>
        <dbReference type="EMBL" id="KAF5388963.1"/>
    </source>
</evidence>
<feature type="region of interest" description="Disordered" evidence="1">
    <location>
        <begin position="23"/>
        <end position="42"/>
    </location>
</feature>
<organism evidence="2 3">
    <name type="scientific">Collybiopsis confluens</name>
    <dbReference type="NCBI Taxonomy" id="2823264"/>
    <lineage>
        <taxon>Eukaryota</taxon>
        <taxon>Fungi</taxon>
        <taxon>Dikarya</taxon>
        <taxon>Basidiomycota</taxon>
        <taxon>Agaricomycotina</taxon>
        <taxon>Agaricomycetes</taxon>
        <taxon>Agaricomycetidae</taxon>
        <taxon>Agaricales</taxon>
        <taxon>Marasmiineae</taxon>
        <taxon>Omphalotaceae</taxon>
        <taxon>Collybiopsis</taxon>
    </lineage>
</organism>
<keyword evidence="3" id="KW-1185">Reference proteome</keyword>
<gene>
    <name evidence="2" type="ORF">D9757_005024</name>
</gene>
<comment type="caution">
    <text evidence="2">The sequence shown here is derived from an EMBL/GenBank/DDBJ whole genome shotgun (WGS) entry which is preliminary data.</text>
</comment>
<proteinExistence type="predicted"/>
<accession>A0A8H5HT14</accession>